<accession>E6TV15</accession>
<proteinExistence type="predicted"/>
<feature type="transmembrane region" description="Helical" evidence="1">
    <location>
        <begin position="6"/>
        <end position="24"/>
    </location>
</feature>
<feature type="domain" description="Rhodanese" evidence="2">
    <location>
        <begin position="43"/>
        <end position="128"/>
    </location>
</feature>
<dbReference type="HOGENOM" id="CLU_089574_1_5_9"/>
<evidence type="ECO:0000313" key="3">
    <source>
        <dbReference type="EMBL" id="ADU28598.1"/>
    </source>
</evidence>
<reference evidence="3" key="1">
    <citation type="submission" date="2010-12" db="EMBL/GenBank/DDBJ databases">
        <title>Complete sequence of Bacillus cellulosilyticus DSM 2522.</title>
        <authorList>
            <consortium name="US DOE Joint Genome Institute"/>
            <person name="Lucas S."/>
            <person name="Copeland A."/>
            <person name="Lapidus A."/>
            <person name="Cheng J.-F."/>
            <person name="Bruce D."/>
            <person name="Goodwin L."/>
            <person name="Pitluck S."/>
            <person name="Chertkov O."/>
            <person name="Detter J.C."/>
            <person name="Han C."/>
            <person name="Tapia R."/>
            <person name="Land M."/>
            <person name="Hauser L."/>
            <person name="Jeffries C."/>
            <person name="Kyrpides N."/>
            <person name="Ivanova N."/>
            <person name="Mikhailova N."/>
            <person name="Brumm P."/>
            <person name="Mead D."/>
            <person name="Woyke T."/>
        </authorList>
    </citation>
    <scope>NUCLEOTIDE SEQUENCE [LARGE SCALE GENOMIC DNA]</scope>
    <source>
        <strain evidence="3">DSM 2522</strain>
    </source>
</reference>
<protein>
    <submittedName>
        <fullName evidence="3">Rhodanese domain protein</fullName>
    </submittedName>
</protein>
<dbReference type="Proteomes" id="UP000001401">
    <property type="component" value="Chromosome"/>
</dbReference>
<name>E6TV15_EVAC2</name>
<dbReference type="InterPro" id="IPR001763">
    <property type="entry name" value="Rhodanese-like_dom"/>
</dbReference>
<evidence type="ECO:0000259" key="2">
    <source>
        <dbReference type="PROSITE" id="PS50206"/>
    </source>
</evidence>
<dbReference type="InterPro" id="IPR050229">
    <property type="entry name" value="GlpE_sulfurtransferase"/>
</dbReference>
<dbReference type="AlphaFoldDB" id="E6TV15"/>
<sequence length="128" mass="14590">MKNKMIYILPVLLLIGYFGYQYFLSYGIEEISTKELEALLLEENDDYFFVDVREVHEYEEAHIEGMANVPLSRLESTYSSVPKDKTVVIICRSGKRSLEAANILKGKGYDDLVHVKGGMLTWDGEVTS</sequence>
<keyword evidence="4" id="KW-1185">Reference proteome</keyword>
<dbReference type="CDD" id="cd00158">
    <property type="entry name" value="RHOD"/>
    <property type="match status" value="1"/>
</dbReference>
<evidence type="ECO:0000256" key="1">
    <source>
        <dbReference type="SAM" id="Phobius"/>
    </source>
</evidence>
<dbReference type="Pfam" id="PF00581">
    <property type="entry name" value="Rhodanese"/>
    <property type="match status" value="1"/>
</dbReference>
<evidence type="ECO:0000313" key="4">
    <source>
        <dbReference type="Proteomes" id="UP000001401"/>
    </source>
</evidence>
<dbReference type="PANTHER" id="PTHR43031">
    <property type="entry name" value="FAD-DEPENDENT OXIDOREDUCTASE"/>
    <property type="match status" value="1"/>
</dbReference>
<keyword evidence="1" id="KW-0812">Transmembrane</keyword>
<dbReference type="SUPFAM" id="SSF52821">
    <property type="entry name" value="Rhodanese/Cell cycle control phosphatase"/>
    <property type="match status" value="1"/>
</dbReference>
<dbReference type="eggNOG" id="COG0607">
    <property type="taxonomic scope" value="Bacteria"/>
</dbReference>
<dbReference type="OrthoDB" id="9800872at2"/>
<dbReference type="SMART" id="SM00450">
    <property type="entry name" value="RHOD"/>
    <property type="match status" value="1"/>
</dbReference>
<dbReference type="PROSITE" id="PS50206">
    <property type="entry name" value="RHODANESE_3"/>
    <property type="match status" value="1"/>
</dbReference>
<gene>
    <name evidence="3" type="ordered locus">Bcell_0312</name>
</gene>
<dbReference type="KEGG" id="bco:Bcell_0312"/>
<dbReference type="Gene3D" id="3.40.250.10">
    <property type="entry name" value="Rhodanese-like domain"/>
    <property type="match status" value="1"/>
</dbReference>
<dbReference type="STRING" id="649639.Bcell_0312"/>
<dbReference type="PANTHER" id="PTHR43031:SF17">
    <property type="entry name" value="SULFURTRANSFERASE YTWF-RELATED"/>
    <property type="match status" value="1"/>
</dbReference>
<keyword evidence="1" id="KW-0472">Membrane</keyword>
<organism evidence="3 4">
    <name type="scientific">Evansella cellulosilytica (strain ATCC 21833 / DSM 2522 / FERM P-1141 / JCM 9156 / N-4)</name>
    <name type="common">Bacillus cellulosilyticus</name>
    <dbReference type="NCBI Taxonomy" id="649639"/>
    <lineage>
        <taxon>Bacteria</taxon>
        <taxon>Bacillati</taxon>
        <taxon>Bacillota</taxon>
        <taxon>Bacilli</taxon>
        <taxon>Bacillales</taxon>
        <taxon>Bacillaceae</taxon>
        <taxon>Evansella</taxon>
    </lineage>
</organism>
<dbReference type="InterPro" id="IPR036873">
    <property type="entry name" value="Rhodanese-like_dom_sf"/>
</dbReference>
<keyword evidence="1" id="KW-1133">Transmembrane helix</keyword>
<dbReference type="EMBL" id="CP002394">
    <property type="protein sequence ID" value="ADU28598.1"/>
    <property type="molecule type" value="Genomic_DNA"/>
</dbReference>